<dbReference type="FunFam" id="2.60.40.10:FF:000425">
    <property type="entry name" value="Myosin light chain kinase"/>
    <property type="match status" value="1"/>
</dbReference>
<keyword evidence="9" id="KW-1185">Reference proteome</keyword>
<dbReference type="SMART" id="SM00409">
    <property type="entry name" value="IG"/>
    <property type="match status" value="7"/>
</dbReference>
<comment type="subcellular location">
    <subcellularLocation>
        <location evidence="1">Cytoplasm</location>
    </subcellularLocation>
</comment>
<sequence>LRSRVPGVMITQYVEELPEGMTTPDFTRKPIALTIQEGKMAIFRAVVTGKPAPTVTWMRNNGEITEEMYKIIYDASSGEHQLQVRSLTMSDTYKCFAENEYGKAIVTAALNVIEVGYKKNRALQQSRTVITFFSFWRVDLEPKEEAKPEIDDKFWELLLSADKKDYEKICAQYAITDFRWLLKKLSEKKIEREQEQEKVLLCNLKPIELKASGEAEFELEMSLKDPTSKIYLFKDGVMVPFDADTEVKHALKQVGKKFVFSINGVNPEDAGLYQVEVDGVKIFSTDLKLPPIDFLVKIQDVNAEEREDAVFECVISQPLKKITWMGKNVSLEQGDKYDILVSEDMLIHTLVVKDCMPLDKGIYAAVAGLKSCNAWLIVEGKDKDKGEGRRGRGGLSDVTAIIGTDAELVCRLSSEECDGVWYKDGTEVRNLRDDRVIVFTFNLLRFKGVYMNDAGKYRCEADGRKTEAVLSISDPPRINPDDLTEFIKPVIIKTGKDAAFKLTFVGREPMKIQWYNEGEELLEDTHVKIEKSSSHSRLLLTKCQRKTTGEIKIKIKNECGTTEAITQLVVLDKPTPPLGPVDIIESSSTCIEFKWRPPKNNGGSPITDYILERQQIGRNSWKKLGKIGPESKYRDTDVDHGRKYCYHIRAETDQGISEMMETDDIQAGTKAYPGPPSTPKIVSAFKDCINLAWSAPSNTGGTNILGYNVEKRKNGSNLWSLVNPPDEPIKEKKYAVKDVVEGIEYEFRVSAINISGAGEPSTPSEFVIARDPKKPPGKVIDLKVTDSTYTTLSLGWTKPTEEEGVQDEAKGYFVELRPAENPEWGRCNSSAIIMTSYTIMGLKSMAMYWVRVVATNEGGNGEPQELDNYIIAMPPPVKPQFTDKKIKNFMVMKAGNAARINFNFQASPLPAITWLKDGLPVPKHVTVSNSDTSSQLMISSSERHDTGIYTIILKNLVGQETSSVEIRITDDPKVPGPVELDENVSGTVTVSWAPSPDEKKDDRLHYMITKHDSVKRTWQTVADHLFNNKFTAINIMPGRQYKFRVYAKNDMGISKPSESATWEVKRKKGRFNNSDSKWCRVETITLPSFTVPLKTHNSPESYECYMSCAVTGNPRPHVTWYRNNVSLNTNTNYYITNTCGVCSMVILKVGPKDSGDYKVIAENSLGRVECSTKLVPITPYIPKDHSHFSSSVRHLSATVVGAKY</sequence>
<dbReference type="InterPro" id="IPR003599">
    <property type="entry name" value="Ig_sub"/>
</dbReference>
<keyword evidence="4" id="KW-1015">Disulfide bond</keyword>
<dbReference type="AlphaFoldDB" id="A0A4W6CIL5"/>
<dbReference type="CDD" id="cd00063">
    <property type="entry name" value="FN3"/>
    <property type="match status" value="4"/>
</dbReference>
<dbReference type="InterPro" id="IPR036179">
    <property type="entry name" value="Ig-like_dom_sf"/>
</dbReference>
<protein>
    <submittedName>
        <fullName evidence="8">Immunoglobulin like and fibronectin type III domain containing 1, tandem duplicate 3</fullName>
    </submittedName>
</protein>
<dbReference type="SUPFAM" id="SSF49265">
    <property type="entry name" value="Fibronectin type III"/>
    <property type="match status" value="2"/>
</dbReference>
<feature type="domain" description="Ig-like" evidence="6">
    <location>
        <begin position="24"/>
        <end position="111"/>
    </location>
</feature>
<reference evidence="9" key="1">
    <citation type="submission" date="2015-09" db="EMBL/GenBank/DDBJ databases">
        <authorList>
            <person name="Sai Rama Sridatta P."/>
        </authorList>
    </citation>
    <scope>NUCLEOTIDE SEQUENCE [LARGE SCALE GENOMIC DNA]</scope>
</reference>
<dbReference type="PANTHER" id="PTHR13817:SF180">
    <property type="entry name" value="IMMUNOGLOBULIN-LIKE AND FIBRONECTIN TYPE III DOMAIN-CONTAINING 1, TANDEM DUPLICATE 3-RELATED"/>
    <property type="match status" value="1"/>
</dbReference>
<feature type="domain" description="Ig-like" evidence="6">
    <location>
        <begin position="403"/>
        <end position="471"/>
    </location>
</feature>
<dbReference type="STRING" id="8187.ENSLCAP00010011846"/>
<dbReference type="PRINTS" id="PR00014">
    <property type="entry name" value="FNTYPEIII"/>
</dbReference>
<name>A0A4W6CIL5_LATCA</name>
<dbReference type="InterPro" id="IPR050964">
    <property type="entry name" value="Striated_Muscle_Regulatory"/>
</dbReference>
<keyword evidence="2" id="KW-0963">Cytoplasm</keyword>
<evidence type="ECO:0000259" key="6">
    <source>
        <dbReference type="PROSITE" id="PS50835"/>
    </source>
</evidence>
<dbReference type="InterPro" id="IPR040849">
    <property type="entry name" value="MyBP-C_THB"/>
</dbReference>
<dbReference type="FunFam" id="2.60.40.10:FF:002294">
    <property type="entry name" value="Immunoglobulin-like and fibronectin type III domain-containing 1, tandem duplicate 3"/>
    <property type="match status" value="1"/>
</dbReference>
<organism evidence="8 9">
    <name type="scientific">Lates calcarifer</name>
    <name type="common">Barramundi</name>
    <name type="synonym">Holocentrus calcarifer</name>
    <dbReference type="NCBI Taxonomy" id="8187"/>
    <lineage>
        <taxon>Eukaryota</taxon>
        <taxon>Metazoa</taxon>
        <taxon>Chordata</taxon>
        <taxon>Craniata</taxon>
        <taxon>Vertebrata</taxon>
        <taxon>Euteleostomi</taxon>
        <taxon>Actinopterygii</taxon>
        <taxon>Neopterygii</taxon>
        <taxon>Teleostei</taxon>
        <taxon>Neoteleostei</taxon>
        <taxon>Acanthomorphata</taxon>
        <taxon>Carangaria</taxon>
        <taxon>Carangaria incertae sedis</taxon>
        <taxon>Centropomidae</taxon>
        <taxon>Lates</taxon>
    </lineage>
</organism>
<dbReference type="PROSITE" id="PS50835">
    <property type="entry name" value="IG_LIKE"/>
    <property type="match status" value="4"/>
</dbReference>
<reference evidence="8" key="2">
    <citation type="submission" date="2025-08" db="UniProtKB">
        <authorList>
            <consortium name="Ensembl"/>
        </authorList>
    </citation>
    <scope>IDENTIFICATION</scope>
</reference>
<dbReference type="Pfam" id="PF18362">
    <property type="entry name" value="THB"/>
    <property type="match status" value="1"/>
</dbReference>
<dbReference type="Gene3D" id="2.60.40.10">
    <property type="entry name" value="Immunoglobulins"/>
    <property type="match status" value="11"/>
</dbReference>
<dbReference type="FunFam" id="2.60.40.10:FF:001401">
    <property type="entry name" value="immunoglobulin-like and fibronectin type III domain-containing protein 1"/>
    <property type="match status" value="1"/>
</dbReference>
<dbReference type="FunFam" id="2.60.40.10:FF:001232">
    <property type="entry name" value="Immunoglobulin-like and fibronectin type III domain-containing 1"/>
    <property type="match status" value="1"/>
</dbReference>
<dbReference type="InterPro" id="IPR003598">
    <property type="entry name" value="Ig_sub2"/>
</dbReference>
<dbReference type="InterPro" id="IPR003961">
    <property type="entry name" value="FN3_dom"/>
</dbReference>
<dbReference type="SUPFAM" id="SSF48726">
    <property type="entry name" value="Immunoglobulin"/>
    <property type="match status" value="7"/>
</dbReference>
<dbReference type="Pfam" id="PF07679">
    <property type="entry name" value="I-set"/>
    <property type="match status" value="6"/>
</dbReference>
<feature type="domain" description="Ig-like" evidence="6">
    <location>
        <begin position="1087"/>
        <end position="1175"/>
    </location>
</feature>
<dbReference type="FunFam" id="2.60.40.10:FF:000032">
    <property type="entry name" value="palladin isoform X1"/>
    <property type="match status" value="1"/>
</dbReference>
<proteinExistence type="predicted"/>
<dbReference type="Ensembl" id="ENSLCAT00010012102.1">
    <property type="protein sequence ID" value="ENSLCAP00010011846.1"/>
    <property type="gene ID" value="ENSLCAG00010005620.1"/>
</dbReference>
<evidence type="ECO:0000256" key="2">
    <source>
        <dbReference type="ARBA" id="ARBA00022490"/>
    </source>
</evidence>
<dbReference type="FunFam" id="2.60.40.10:FF:000031">
    <property type="entry name" value="Myosin-binding protein C, slow type"/>
    <property type="match status" value="1"/>
</dbReference>
<dbReference type="GeneTree" id="ENSGT00940000160123"/>
<evidence type="ECO:0000256" key="5">
    <source>
        <dbReference type="ARBA" id="ARBA00023319"/>
    </source>
</evidence>
<dbReference type="GO" id="GO:0005737">
    <property type="term" value="C:cytoplasm"/>
    <property type="evidence" value="ECO:0007669"/>
    <property type="project" value="UniProtKB-SubCell"/>
</dbReference>
<dbReference type="FunFam" id="2.60.40.10:FF:001267">
    <property type="entry name" value="Immunoglobulin-like and fibronectin type III domain containing 1"/>
    <property type="match status" value="1"/>
</dbReference>
<dbReference type="InterPro" id="IPR013098">
    <property type="entry name" value="Ig_I-set"/>
</dbReference>
<evidence type="ECO:0000259" key="7">
    <source>
        <dbReference type="PROSITE" id="PS50853"/>
    </source>
</evidence>
<feature type="domain" description="Fibronectin type-III" evidence="7">
    <location>
        <begin position="974"/>
        <end position="1067"/>
    </location>
</feature>
<dbReference type="Pfam" id="PF00041">
    <property type="entry name" value="fn3"/>
    <property type="match status" value="3"/>
</dbReference>
<dbReference type="InterPro" id="IPR007110">
    <property type="entry name" value="Ig-like_dom"/>
</dbReference>
<evidence type="ECO:0000313" key="9">
    <source>
        <dbReference type="Proteomes" id="UP000314980"/>
    </source>
</evidence>
<feature type="domain" description="Fibronectin type-III" evidence="7">
    <location>
        <begin position="675"/>
        <end position="771"/>
    </location>
</feature>
<accession>A0A4W6CIL5</accession>
<dbReference type="PROSITE" id="PS50853">
    <property type="entry name" value="FN3"/>
    <property type="match status" value="4"/>
</dbReference>
<evidence type="ECO:0000256" key="1">
    <source>
        <dbReference type="ARBA" id="ARBA00004496"/>
    </source>
</evidence>
<keyword evidence="5" id="KW-0393">Immunoglobulin domain</keyword>
<dbReference type="Proteomes" id="UP000314980">
    <property type="component" value="Unassembled WGS sequence"/>
</dbReference>
<dbReference type="InterPro" id="IPR036116">
    <property type="entry name" value="FN3_sf"/>
</dbReference>
<reference evidence="8" key="3">
    <citation type="submission" date="2025-09" db="UniProtKB">
        <authorList>
            <consortium name="Ensembl"/>
        </authorList>
    </citation>
    <scope>IDENTIFICATION</scope>
</reference>
<dbReference type="FunFam" id="2.60.40.10:FF:001097">
    <property type="entry name" value="Immunoglobulin-like and fibronectin type III domain-containing protein 1"/>
    <property type="match status" value="1"/>
</dbReference>
<dbReference type="SMART" id="SM00408">
    <property type="entry name" value="IGc2"/>
    <property type="match status" value="4"/>
</dbReference>
<feature type="domain" description="Fibronectin type-III" evidence="7">
    <location>
        <begin position="775"/>
        <end position="876"/>
    </location>
</feature>
<evidence type="ECO:0000313" key="8">
    <source>
        <dbReference type="Ensembl" id="ENSLCAP00010011846.1"/>
    </source>
</evidence>
<dbReference type="PANTHER" id="PTHR13817">
    <property type="entry name" value="TITIN"/>
    <property type="match status" value="1"/>
</dbReference>
<dbReference type="SMART" id="SM00060">
    <property type="entry name" value="FN3"/>
    <property type="match status" value="4"/>
</dbReference>
<dbReference type="InParanoid" id="A0A4W6CIL5"/>
<dbReference type="InterPro" id="IPR013783">
    <property type="entry name" value="Ig-like_fold"/>
</dbReference>
<feature type="domain" description="Ig-like" evidence="6">
    <location>
        <begin position="879"/>
        <end position="969"/>
    </location>
</feature>
<dbReference type="FunFam" id="2.60.40.10:FF:001438">
    <property type="entry name" value="Immunoglobulin-like and fibronectin type III domain-containing protein 1"/>
    <property type="match status" value="1"/>
</dbReference>
<evidence type="ECO:0000256" key="4">
    <source>
        <dbReference type="ARBA" id="ARBA00023157"/>
    </source>
</evidence>
<evidence type="ECO:0000256" key="3">
    <source>
        <dbReference type="ARBA" id="ARBA00022737"/>
    </source>
</evidence>
<feature type="domain" description="Fibronectin type-III" evidence="7">
    <location>
        <begin position="576"/>
        <end position="672"/>
    </location>
</feature>
<keyword evidence="3" id="KW-0677">Repeat</keyword>